<evidence type="ECO:0000256" key="1">
    <source>
        <dbReference type="SAM" id="MobiDB-lite"/>
    </source>
</evidence>
<evidence type="ECO:0000313" key="2">
    <source>
        <dbReference type="EMBL" id="KAF9485042.1"/>
    </source>
</evidence>
<feature type="compositionally biased region" description="Low complexity" evidence="1">
    <location>
        <begin position="144"/>
        <end position="160"/>
    </location>
</feature>
<protein>
    <submittedName>
        <fullName evidence="2">Uncharacterized protein</fullName>
    </submittedName>
</protein>
<proteinExistence type="predicted"/>
<dbReference type="EMBL" id="MU155138">
    <property type="protein sequence ID" value="KAF9485042.1"/>
    <property type="molecule type" value="Genomic_DNA"/>
</dbReference>
<dbReference type="Proteomes" id="UP000807469">
    <property type="component" value="Unassembled WGS sequence"/>
</dbReference>
<gene>
    <name evidence="2" type="ORF">BDN70DRAFT_984776</name>
</gene>
<dbReference type="OrthoDB" id="3125861at2759"/>
<organism evidence="2 3">
    <name type="scientific">Pholiota conissans</name>
    <dbReference type="NCBI Taxonomy" id="109636"/>
    <lineage>
        <taxon>Eukaryota</taxon>
        <taxon>Fungi</taxon>
        <taxon>Dikarya</taxon>
        <taxon>Basidiomycota</taxon>
        <taxon>Agaricomycotina</taxon>
        <taxon>Agaricomycetes</taxon>
        <taxon>Agaricomycetidae</taxon>
        <taxon>Agaricales</taxon>
        <taxon>Agaricineae</taxon>
        <taxon>Strophariaceae</taxon>
        <taxon>Pholiota</taxon>
    </lineage>
</organism>
<keyword evidence="3" id="KW-1185">Reference proteome</keyword>
<comment type="caution">
    <text evidence="2">The sequence shown here is derived from an EMBL/GenBank/DDBJ whole genome shotgun (WGS) entry which is preliminary data.</text>
</comment>
<dbReference type="AlphaFoldDB" id="A0A9P5ZCQ5"/>
<feature type="region of interest" description="Disordered" evidence="1">
    <location>
        <begin position="144"/>
        <end position="165"/>
    </location>
</feature>
<reference evidence="2" key="1">
    <citation type="submission" date="2020-11" db="EMBL/GenBank/DDBJ databases">
        <authorList>
            <consortium name="DOE Joint Genome Institute"/>
            <person name="Ahrendt S."/>
            <person name="Riley R."/>
            <person name="Andreopoulos W."/>
            <person name="Labutti K."/>
            <person name="Pangilinan J."/>
            <person name="Ruiz-Duenas F.J."/>
            <person name="Barrasa J.M."/>
            <person name="Sanchez-Garcia M."/>
            <person name="Camarero S."/>
            <person name="Miyauchi S."/>
            <person name="Serrano A."/>
            <person name="Linde D."/>
            <person name="Babiker R."/>
            <person name="Drula E."/>
            <person name="Ayuso-Fernandez I."/>
            <person name="Pacheco R."/>
            <person name="Padilla G."/>
            <person name="Ferreira P."/>
            <person name="Barriuso J."/>
            <person name="Kellner H."/>
            <person name="Castanera R."/>
            <person name="Alfaro M."/>
            <person name="Ramirez L."/>
            <person name="Pisabarro A.G."/>
            <person name="Kuo A."/>
            <person name="Tritt A."/>
            <person name="Lipzen A."/>
            <person name="He G."/>
            <person name="Yan M."/>
            <person name="Ng V."/>
            <person name="Cullen D."/>
            <person name="Martin F."/>
            <person name="Rosso M.-N."/>
            <person name="Henrissat B."/>
            <person name="Hibbett D."/>
            <person name="Martinez A.T."/>
            <person name="Grigoriev I.V."/>
        </authorList>
    </citation>
    <scope>NUCLEOTIDE SEQUENCE</scope>
    <source>
        <strain evidence="2">CIRM-BRFM 674</strain>
    </source>
</reference>
<sequence length="341" mass="37634">MYSGNYNYPPPPSRYDPPHSLTVPWDTSVSANIPNASKTTFPPASGLISSLLSGDGAEVKKCAQMITDQLPSLNGELDYIVTKLENVKTKGTSSEHEDVIATVAHTQTGHTQRISFGRFKGHVMDKAAGKKPFPFSFASLEPSVNTSSNPSSSKSSTTSNAKDVARTLRKEEVTPPSVLVFEPTPGSLSLLHLILIAQEVHELAPEYSLFKRQCYWFAMMVMAISMLQGGKAHTATYKDRKKEDFVWKTSMVPQFPVAVDQEGNISKILDLPYEPLPDKKDLSTILPVLKAEAGKFHAVRVIRKLDASRIWSSMEEARGRYQSLHICDTPEVDSLTHTRSP</sequence>
<accession>A0A9P5ZCQ5</accession>
<evidence type="ECO:0000313" key="3">
    <source>
        <dbReference type="Proteomes" id="UP000807469"/>
    </source>
</evidence>
<name>A0A9P5ZCQ5_9AGAR</name>